<evidence type="ECO:0000313" key="2">
    <source>
        <dbReference type="EMBL" id="EKG19042.1"/>
    </source>
</evidence>
<proteinExistence type="predicted"/>
<evidence type="ECO:0000313" key="3">
    <source>
        <dbReference type="Proteomes" id="UP000007129"/>
    </source>
</evidence>
<dbReference type="Proteomes" id="UP000007129">
    <property type="component" value="Unassembled WGS sequence"/>
</dbReference>
<dbReference type="EMBL" id="AHHD01000167">
    <property type="protein sequence ID" value="EKG19042.1"/>
    <property type="molecule type" value="Genomic_DNA"/>
</dbReference>
<dbReference type="InParanoid" id="K2S236"/>
<protein>
    <submittedName>
        <fullName evidence="2">Uncharacterized protein</fullName>
    </submittedName>
</protein>
<reference evidence="2 3" key="1">
    <citation type="journal article" date="2012" name="BMC Genomics">
        <title>Tools to kill: Genome of one of the most destructive plant pathogenic fungi Macrophomina phaseolina.</title>
        <authorList>
            <person name="Islam M.S."/>
            <person name="Haque M.S."/>
            <person name="Islam M.M."/>
            <person name="Emdad E.M."/>
            <person name="Halim A."/>
            <person name="Hossen Q.M.M."/>
            <person name="Hossain M.Z."/>
            <person name="Ahmed B."/>
            <person name="Rahim S."/>
            <person name="Rahman M.S."/>
            <person name="Alam M.M."/>
            <person name="Hou S."/>
            <person name="Wan X."/>
            <person name="Saito J.A."/>
            <person name="Alam M."/>
        </authorList>
    </citation>
    <scope>NUCLEOTIDE SEQUENCE [LARGE SCALE GENOMIC DNA]</scope>
    <source>
        <strain evidence="2 3">MS6</strain>
    </source>
</reference>
<dbReference type="AlphaFoldDB" id="K2S236"/>
<dbReference type="VEuPathDB" id="FungiDB:MPH_03732"/>
<keyword evidence="1" id="KW-0732">Signal</keyword>
<accession>K2S236</accession>
<comment type="caution">
    <text evidence="2">The sequence shown here is derived from an EMBL/GenBank/DDBJ whole genome shotgun (WGS) entry which is preliminary data.</text>
</comment>
<organism evidence="2 3">
    <name type="scientific">Macrophomina phaseolina (strain MS6)</name>
    <name type="common">Charcoal rot fungus</name>
    <dbReference type="NCBI Taxonomy" id="1126212"/>
    <lineage>
        <taxon>Eukaryota</taxon>
        <taxon>Fungi</taxon>
        <taxon>Dikarya</taxon>
        <taxon>Ascomycota</taxon>
        <taxon>Pezizomycotina</taxon>
        <taxon>Dothideomycetes</taxon>
        <taxon>Dothideomycetes incertae sedis</taxon>
        <taxon>Botryosphaeriales</taxon>
        <taxon>Botryosphaeriaceae</taxon>
        <taxon>Macrophomina</taxon>
    </lineage>
</organism>
<sequence>MPALTIPRLLAPTLLVSCHHISRWLQCTQGGFSVDQGFAAEWQTSDNYLGISGSKTLLSELSSTTVRYCKPRGGRLPDHGNLRAGKRQMWDLCVNDRSQRGRRTFLGTRRR</sequence>
<dbReference type="HOGENOM" id="CLU_2158898_0_0_1"/>
<feature type="signal peptide" evidence="1">
    <location>
        <begin position="1"/>
        <end position="18"/>
    </location>
</feature>
<feature type="chain" id="PRO_5003864186" evidence="1">
    <location>
        <begin position="19"/>
        <end position="111"/>
    </location>
</feature>
<evidence type="ECO:0000256" key="1">
    <source>
        <dbReference type="SAM" id="SignalP"/>
    </source>
</evidence>
<gene>
    <name evidence="2" type="ORF">MPH_03732</name>
</gene>
<name>K2S236_MACPH</name>